<organism evidence="1 2">
    <name type="scientific">Candida boidinii</name>
    <name type="common">Yeast</name>
    <dbReference type="NCBI Taxonomy" id="5477"/>
    <lineage>
        <taxon>Eukaryota</taxon>
        <taxon>Fungi</taxon>
        <taxon>Dikarya</taxon>
        <taxon>Ascomycota</taxon>
        <taxon>Saccharomycotina</taxon>
        <taxon>Pichiomycetes</taxon>
        <taxon>Pichiales</taxon>
        <taxon>Pichiaceae</taxon>
        <taxon>Ogataea</taxon>
        <taxon>Ogataea/Candida clade</taxon>
    </lineage>
</organism>
<dbReference type="EMBL" id="BSXV01003590">
    <property type="protein sequence ID" value="GME98646.1"/>
    <property type="molecule type" value="Genomic_DNA"/>
</dbReference>
<comment type="caution">
    <text evidence="1">The sequence shown here is derived from an EMBL/GenBank/DDBJ whole genome shotgun (WGS) entry which is preliminary data.</text>
</comment>
<feature type="non-terminal residue" evidence="1">
    <location>
        <position position="552"/>
    </location>
</feature>
<proteinExistence type="predicted"/>
<sequence length="552" mass="59498">MSNGAGANNSNQSGQHNNPSRSSSSSLSSMMSSALPQSAGIRRNSTQTLNNFNTSNSNIQLNPDNNTNRTASLISSPLSPQYNDKIPTSTSTPTLTTAPSPQHQFYNSAGNRHSLLAGQHSQNSFQSGQDSASSSALPSPLPLSLSQKKKMLPKLILEPNKLNKTIIINQQSPAVDSVHTANNSPSPFLEQRSLNRRNLKKLTLSPMESSYNNNINDNNLSSSSTLFTGVTSANDSGLNISSASIDTPNSKNMSIGKSSGSLGNPKGLSLGNPKGLSLDLSGVNSSLTNTGVTSSSSEVAIENLTSNYFNYRDPERKASTDELIENIRNLELGLEYQIPIKADELVTLKKLGSGNSGSVSKVLHLPTQKTMARKIIHLETKEVIQSQIIRELRIMHECDSPFITGFYGSFLHEGDVVICMEYIDCGSLDKVFRLTGSFPEFILKHAAFSVLSGLNYLYDNHRIIHRDIKPSNILLDSKGNIKLCDFGVSRELISSMADTFVGTSTYMSPERIQGGVYSVKGDVWSLGLVLYELASGKFAFGGGGQIASACKN</sequence>
<keyword evidence="2" id="KW-1185">Reference proteome</keyword>
<reference evidence="1" key="1">
    <citation type="submission" date="2023-04" db="EMBL/GenBank/DDBJ databases">
        <title>Candida boidinii NBRC 1967.</title>
        <authorList>
            <person name="Ichikawa N."/>
            <person name="Sato H."/>
            <person name="Tonouchi N."/>
        </authorList>
    </citation>
    <scope>NUCLEOTIDE SEQUENCE</scope>
    <source>
        <strain evidence="1">NBRC 1967</strain>
    </source>
</reference>
<accession>A0ACB5TZT9</accession>
<evidence type="ECO:0000313" key="2">
    <source>
        <dbReference type="Proteomes" id="UP001165101"/>
    </source>
</evidence>
<gene>
    <name evidence="1" type="ORF">Cboi01_000501400</name>
</gene>
<name>A0ACB5TZT9_CANBO</name>
<evidence type="ECO:0000313" key="1">
    <source>
        <dbReference type="EMBL" id="GME98646.1"/>
    </source>
</evidence>
<dbReference type="Proteomes" id="UP001165101">
    <property type="component" value="Unassembled WGS sequence"/>
</dbReference>
<protein>
    <submittedName>
        <fullName evidence="1">Unnamed protein product</fullName>
    </submittedName>
</protein>